<protein>
    <submittedName>
        <fullName evidence="1">Uncharacterized protein</fullName>
    </submittedName>
</protein>
<comment type="caution">
    <text evidence="1">The sequence shown here is derived from an EMBL/GenBank/DDBJ whole genome shotgun (WGS) entry which is preliminary data.</text>
</comment>
<keyword evidence="2" id="KW-1185">Reference proteome</keyword>
<dbReference type="Proteomes" id="UP001163321">
    <property type="component" value="Chromosome 8"/>
</dbReference>
<name>A0ACC0VLT6_9STRA</name>
<organism evidence="1 2">
    <name type="scientific">Peronosclerospora sorghi</name>
    <dbReference type="NCBI Taxonomy" id="230839"/>
    <lineage>
        <taxon>Eukaryota</taxon>
        <taxon>Sar</taxon>
        <taxon>Stramenopiles</taxon>
        <taxon>Oomycota</taxon>
        <taxon>Peronosporomycetes</taxon>
        <taxon>Peronosporales</taxon>
        <taxon>Peronosporaceae</taxon>
        <taxon>Peronosclerospora</taxon>
    </lineage>
</organism>
<gene>
    <name evidence="1" type="ORF">PsorP6_003218</name>
</gene>
<accession>A0ACC0VLT6</accession>
<proteinExistence type="predicted"/>
<evidence type="ECO:0000313" key="1">
    <source>
        <dbReference type="EMBL" id="KAI9907167.1"/>
    </source>
</evidence>
<dbReference type="EMBL" id="CM047587">
    <property type="protein sequence ID" value="KAI9907167.1"/>
    <property type="molecule type" value="Genomic_DNA"/>
</dbReference>
<evidence type="ECO:0000313" key="2">
    <source>
        <dbReference type="Proteomes" id="UP001163321"/>
    </source>
</evidence>
<sequence length="73" mass="8349">MEDDGFRCRRATNVAEFPKDLTSSKVLVETWDVNGILDGSPDWTSEIFILTFKNVDALWKQDFKSKDENHGSP</sequence>
<reference evidence="1 2" key="1">
    <citation type="journal article" date="2022" name="bioRxiv">
        <title>The genome of the oomycete Peronosclerospora sorghi, a cosmopolitan pathogen of maize and sorghum, is inflated with dispersed pseudogenes.</title>
        <authorList>
            <person name="Fletcher K."/>
            <person name="Martin F."/>
            <person name="Isakeit T."/>
            <person name="Cavanaugh K."/>
            <person name="Magill C."/>
            <person name="Michelmore R."/>
        </authorList>
    </citation>
    <scope>NUCLEOTIDE SEQUENCE [LARGE SCALE GENOMIC DNA]</scope>
    <source>
        <strain evidence="1">P6</strain>
    </source>
</reference>